<keyword evidence="2" id="KW-0732">Signal</keyword>
<dbReference type="InterPro" id="IPR008939">
    <property type="entry name" value="Lytic_TGlycosylase_superhlx_U"/>
</dbReference>
<dbReference type="InterPro" id="IPR008258">
    <property type="entry name" value="Transglycosylase_SLT_dom_1"/>
</dbReference>
<feature type="region of interest" description="Disordered" evidence="3">
    <location>
        <begin position="63"/>
        <end position="115"/>
    </location>
</feature>
<gene>
    <name evidence="5" type="ORF">Q8P09_12845</name>
</gene>
<feature type="domain" description="Transglycosylase SLT" evidence="4">
    <location>
        <begin position="597"/>
        <end position="704"/>
    </location>
</feature>
<evidence type="ECO:0000256" key="2">
    <source>
        <dbReference type="ARBA" id="ARBA00022729"/>
    </source>
</evidence>
<protein>
    <submittedName>
        <fullName evidence="5">Transglycosylase SLT domain-containing protein</fullName>
    </submittedName>
</protein>
<name>A0ABT9HJL7_9GAMM</name>
<sequence length="753" mass="84110">MSKPQVAQSIKDKDANYQNHMPKNHKTTMLKTSVLSVATAMGALVLSQGAYAELTWGNNTSSNVNSYPQQGSYQPDNYQPQSYQPDNYQPQSYQPDNYQAPSSQPNSNYQANSGYQADSGASSFTAAAIAAERGDVNALYNYGQEMSGGLFAMYPPYWRMNLDLNSQSPAAVTQFARQYPETVMAEKLVADFAETKAGSNDYAAVRQVANLITNADDSEKCAVALGFNNGGDSMRAMAAKSDVWLTTKKQPALCDQLALEMNNNALISNQDRVSRLKRMLRKGKTGDIMALSSKLGTPIPYSSLSEIQLNPSAFFSRFAREPNSQMNQYLYLYAMGRLAEKSYREAALQLDFDVKQDNQRAAKLLNDDTRRYAYRILGVQRMNHNTDDGFNVEAVDWFRNSLDNDFSFEEAEYYAMAAIRFSRWDDVVEAISKMDAETQKTNQWQYWLARAYEQSSDANKRNTAKKMYQNLAKSNEYYGLMAKDKVGQRFDASRLGGSNLPNVSSTERARVMQNPHFARAFALYNADASRAYANREWNWAVKKARDNRDNNLIIAAARQAYDIGWLDRAIYAIDNTDTVNNLALSHPMPHQSAVVRHSQSAGIDPAWAYGIMRQESRFVSSARSNVGASGLMQVMPDTAKYIARNLGETYSASRANSGDTNIRYGTWYMGDIFGKLNSQPVLATAGYNAGPNNAKRWQPVYGSLAADQYVESIAFPETRNYVKHVMENATIYSSLLGRGQPISQRMGTIPAAF</sequence>
<evidence type="ECO:0000256" key="1">
    <source>
        <dbReference type="ARBA" id="ARBA00007734"/>
    </source>
</evidence>
<organism evidence="5 6">
    <name type="scientific">Psychrobacter faecalis</name>
    <dbReference type="NCBI Taxonomy" id="180588"/>
    <lineage>
        <taxon>Bacteria</taxon>
        <taxon>Pseudomonadati</taxon>
        <taxon>Pseudomonadota</taxon>
        <taxon>Gammaproteobacteria</taxon>
        <taxon>Moraxellales</taxon>
        <taxon>Moraxellaceae</taxon>
        <taxon>Psychrobacter</taxon>
    </lineage>
</organism>
<dbReference type="EMBL" id="JAVAJI010000030">
    <property type="protein sequence ID" value="MDP4545964.1"/>
    <property type="molecule type" value="Genomic_DNA"/>
</dbReference>
<keyword evidence="6" id="KW-1185">Reference proteome</keyword>
<evidence type="ECO:0000313" key="6">
    <source>
        <dbReference type="Proteomes" id="UP001228171"/>
    </source>
</evidence>
<dbReference type="CDD" id="cd13401">
    <property type="entry name" value="Slt70-like"/>
    <property type="match status" value="1"/>
</dbReference>
<dbReference type="Gene3D" id="1.10.1240.20">
    <property type="entry name" value="Lytic transglycosylase, superhelical linker domain"/>
    <property type="match status" value="1"/>
</dbReference>
<evidence type="ECO:0000313" key="5">
    <source>
        <dbReference type="EMBL" id="MDP4545964.1"/>
    </source>
</evidence>
<dbReference type="RefSeq" id="WP_289051430.1">
    <property type="nucleotide sequence ID" value="NZ_DAMDIC010000048.1"/>
</dbReference>
<comment type="similarity">
    <text evidence="1">Belongs to the transglycosylase Slt family.</text>
</comment>
<evidence type="ECO:0000256" key="3">
    <source>
        <dbReference type="SAM" id="MobiDB-lite"/>
    </source>
</evidence>
<accession>A0ABT9HJL7</accession>
<proteinExistence type="inferred from homology"/>
<reference evidence="5 6" key="1">
    <citation type="submission" date="2023-08" db="EMBL/GenBank/DDBJ databases">
        <authorList>
            <person name="Kumar R."/>
        </authorList>
    </citation>
    <scope>NUCLEOTIDE SEQUENCE [LARGE SCALE GENOMIC DNA]</scope>
    <source>
        <strain evidence="5 6">LUR13</strain>
    </source>
</reference>
<dbReference type="InterPro" id="IPR023346">
    <property type="entry name" value="Lysozyme-like_dom_sf"/>
</dbReference>
<dbReference type="Pfam" id="PF01464">
    <property type="entry name" value="SLT"/>
    <property type="match status" value="1"/>
</dbReference>
<comment type="caution">
    <text evidence="5">The sequence shown here is derived from an EMBL/GenBank/DDBJ whole genome shotgun (WGS) entry which is preliminary data.</text>
</comment>
<dbReference type="Gene3D" id="1.10.530.10">
    <property type="match status" value="1"/>
</dbReference>
<evidence type="ECO:0000259" key="4">
    <source>
        <dbReference type="Pfam" id="PF01464"/>
    </source>
</evidence>
<dbReference type="SUPFAM" id="SSF53955">
    <property type="entry name" value="Lysozyme-like"/>
    <property type="match status" value="1"/>
</dbReference>
<dbReference type="InterPro" id="IPR037061">
    <property type="entry name" value="Lytic_TGlycoase_superhlx_L_sf"/>
</dbReference>
<dbReference type="Gene3D" id="1.25.20.10">
    <property type="entry name" value="Bacterial muramidases"/>
    <property type="match status" value="1"/>
</dbReference>
<dbReference type="Proteomes" id="UP001228171">
    <property type="component" value="Unassembled WGS sequence"/>
</dbReference>
<dbReference type="PANTHER" id="PTHR37423:SF5">
    <property type="entry name" value="SOLUBLE LYTIC MUREIN TRANSGLYCOSYLASE"/>
    <property type="match status" value="1"/>
</dbReference>
<dbReference type="PANTHER" id="PTHR37423">
    <property type="entry name" value="SOLUBLE LYTIC MUREIN TRANSGLYCOSYLASE-RELATED"/>
    <property type="match status" value="1"/>
</dbReference>
<dbReference type="SUPFAM" id="SSF48435">
    <property type="entry name" value="Bacterial muramidases"/>
    <property type="match status" value="1"/>
</dbReference>
<feature type="region of interest" description="Disordered" evidence="3">
    <location>
        <begin position="1"/>
        <end position="25"/>
    </location>
</feature>